<dbReference type="AlphaFoldDB" id="A0A2Z6MRG5"/>
<organism evidence="1 2">
    <name type="scientific">Trifolium subterraneum</name>
    <name type="common">Subterranean clover</name>
    <dbReference type="NCBI Taxonomy" id="3900"/>
    <lineage>
        <taxon>Eukaryota</taxon>
        <taxon>Viridiplantae</taxon>
        <taxon>Streptophyta</taxon>
        <taxon>Embryophyta</taxon>
        <taxon>Tracheophyta</taxon>
        <taxon>Spermatophyta</taxon>
        <taxon>Magnoliopsida</taxon>
        <taxon>eudicotyledons</taxon>
        <taxon>Gunneridae</taxon>
        <taxon>Pentapetalae</taxon>
        <taxon>rosids</taxon>
        <taxon>fabids</taxon>
        <taxon>Fabales</taxon>
        <taxon>Fabaceae</taxon>
        <taxon>Papilionoideae</taxon>
        <taxon>50 kb inversion clade</taxon>
        <taxon>NPAAA clade</taxon>
        <taxon>Hologalegina</taxon>
        <taxon>IRL clade</taxon>
        <taxon>Trifolieae</taxon>
        <taxon>Trifolium</taxon>
    </lineage>
</organism>
<keyword evidence="2" id="KW-1185">Reference proteome</keyword>
<reference evidence="2" key="1">
    <citation type="journal article" date="2017" name="Front. Plant Sci.">
        <title>Climate Clever Clovers: New Paradigm to Reduce the Environmental Footprint of Ruminants by Breeding Low Methanogenic Forages Utilizing Haplotype Variation.</title>
        <authorList>
            <person name="Kaur P."/>
            <person name="Appels R."/>
            <person name="Bayer P.E."/>
            <person name="Keeble-Gagnere G."/>
            <person name="Wang J."/>
            <person name="Hirakawa H."/>
            <person name="Shirasawa K."/>
            <person name="Vercoe P."/>
            <person name="Stefanova K."/>
            <person name="Durmic Z."/>
            <person name="Nichols P."/>
            <person name="Revell C."/>
            <person name="Isobe S.N."/>
            <person name="Edwards D."/>
            <person name="Erskine W."/>
        </authorList>
    </citation>
    <scope>NUCLEOTIDE SEQUENCE [LARGE SCALE GENOMIC DNA]</scope>
    <source>
        <strain evidence="2">cv. Daliak</strain>
    </source>
</reference>
<evidence type="ECO:0000313" key="2">
    <source>
        <dbReference type="Proteomes" id="UP000242715"/>
    </source>
</evidence>
<dbReference type="EMBL" id="DF973330">
    <property type="protein sequence ID" value="GAU26210.1"/>
    <property type="molecule type" value="Genomic_DNA"/>
</dbReference>
<proteinExistence type="predicted"/>
<gene>
    <name evidence="1" type="ORF">TSUD_354320</name>
</gene>
<sequence length="113" mass="13335">MHATSTRCRSAISFLTHQRSKESALVPFLQRYYASSRVVHFHLWQYLYSPATTDRVHHLNHGVWKHERNQLITHKLQQRIRIKLKALDWIIQLAQTCFWVEEVAAGSTNAIQK</sequence>
<evidence type="ECO:0000313" key="1">
    <source>
        <dbReference type="EMBL" id="GAU26210.1"/>
    </source>
</evidence>
<dbReference type="Proteomes" id="UP000242715">
    <property type="component" value="Unassembled WGS sequence"/>
</dbReference>
<name>A0A2Z6MRG5_TRISU</name>
<protein>
    <submittedName>
        <fullName evidence="1">Uncharacterized protein</fullName>
    </submittedName>
</protein>
<accession>A0A2Z6MRG5</accession>